<dbReference type="InterPro" id="IPR003439">
    <property type="entry name" value="ABC_transporter-like_ATP-bd"/>
</dbReference>
<dbReference type="InterPro" id="IPR017911">
    <property type="entry name" value="MacB-like_ATP-bd"/>
</dbReference>
<dbReference type="PANTHER" id="PTHR24220">
    <property type="entry name" value="IMPORT ATP-BINDING PROTEIN"/>
    <property type="match status" value="1"/>
</dbReference>
<dbReference type="GO" id="GO:0016887">
    <property type="term" value="F:ATP hydrolysis activity"/>
    <property type="evidence" value="ECO:0007669"/>
    <property type="project" value="InterPro"/>
</dbReference>
<dbReference type="SUPFAM" id="SSF52540">
    <property type="entry name" value="P-loop containing nucleoside triphosphate hydrolases"/>
    <property type="match status" value="1"/>
</dbReference>
<protein>
    <submittedName>
        <fullName evidence="5">ABC transporter related protein</fullName>
    </submittedName>
</protein>
<dbReference type="GO" id="GO:0022857">
    <property type="term" value="F:transmembrane transporter activity"/>
    <property type="evidence" value="ECO:0007669"/>
    <property type="project" value="TreeGrafter"/>
</dbReference>
<dbReference type="GO" id="GO:0098796">
    <property type="term" value="C:membrane protein complex"/>
    <property type="evidence" value="ECO:0007669"/>
    <property type="project" value="UniProtKB-ARBA"/>
</dbReference>
<dbReference type="Pfam" id="PF00005">
    <property type="entry name" value="ABC_tran"/>
    <property type="match status" value="1"/>
</dbReference>
<dbReference type="SMART" id="SM00382">
    <property type="entry name" value="AAA"/>
    <property type="match status" value="1"/>
</dbReference>
<dbReference type="InterPro" id="IPR027417">
    <property type="entry name" value="P-loop_NTPase"/>
</dbReference>
<dbReference type="InterPro" id="IPR003593">
    <property type="entry name" value="AAA+_ATPase"/>
</dbReference>
<keyword evidence="3" id="KW-0067">ATP-binding</keyword>
<accession>A0B6Q4</accession>
<reference evidence="5 6" key="1">
    <citation type="submission" date="2006-10" db="EMBL/GenBank/DDBJ databases">
        <title>Complete sequence of Methanosaeta thermophila PT.</title>
        <authorList>
            <consortium name="US DOE Joint Genome Institute"/>
            <person name="Copeland A."/>
            <person name="Lucas S."/>
            <person name="Lapidus A."/>
            <person name="Barry K."/>
            <person name="Detter J.C."/>
            <person name="Glavina del Rio T."/>
            <person name="Hammon N."/>
            <person name="Israni S."/>
            <person name="Pitluck S."/>
            <person name="Chain P."/>
            <person name="Malfatti S."/>
            <person name="Shin M."/>
            <person name="Vergez L."/>
            <person name="Schmutz J."/>
            <person name="Larimer F."/>
            <person name="Land M."/>
            <person name="Hauser L."/>
            <person name="Kyrpides N."/>
            <person name="Kim E."/>
            <person name="Smith K.S."/>
            <person name="Ingram-Smith C."/>
            <person name="Richardson P."/>
        </authorList>
    </citation>
    <scope>NUCLEOTIDE SEQUENCE [LARGE SCALE GENOMIC DNA]</scope>
    <source>
        <strain evidence="6">DSM 6194 / JCM 14653 / NBRC 101360 / PT</strain>
    </source>
</reference>
<proteinExistence type="predicted"/>
<dbReference type="PROSITE" id="PS00211">
    <property type="entry name" value="ABC_TRANSPORTER_1"/>
    <property type="match status" value="1"/>
</dbReference>
<keyword evidence="1" id="KW-0813">Transport</keyword>
<evidence type="ECO:0000259" key="4">
    <source>
        <dbReference type="PROSITE" id="PS50893"/>
    </source>
</evidence>
<keyword evidence="2" id="KW-0547">Nucleotide-binding</keyword>
<dbReference type="Gene3D" id="3.40.50.300">
    <property type="entry name" value="P-loop containing nucleotide triphosphate hydrolases"/>
    <property type="match status" value="1"/>
</dbReference>
<sequence length="230" mass="25457">MRVISLSDIRKTYITGDVELPVLKGINLSIDSGDFLALMGPSGSGKSTLMNIIGCLDRPTAGTYILLDRDVSRASEEELAMIRRDRIGFIFQAFNLIGRISVLKNVELPMMLKGMPRDERRDRALELLKSVGVAHRADFSPLNISGGERQRVAIARALANNPEIIIADEPTGNLDLKSTEEVMDILSGLNREGRTIIMVTHNPEITKYCNRVIGMRDGRILDQSSMEESS</sequence>
<dbReference type="KEGG" id="mtp:Mthe_0587"/>
<evidence type="ECO:0000256" key="3">
    <source>
        <dbReference type="ARBA" id="ARBA00022840"/>
    </source>
</evidence>
<evidence type="ECO:0000313" key="5">
    <source>
        <dbReference type="EMBL" id="ABK14378.1"/>
    </source>
</evidence>
<dbReference type="CDD" id="cd03255">
    <property type="entry name" value="ABC_MJ0796_LolCDE_FtsE"/>
    <property type="match status" value="1"/>
</dbReference>
<dbReference type="PROSITE" id="PS50893">
    <property type="entry name" value="ABC_TRANSPORTER_2"/>
    <property type="match status" value="1"/>
</dbReference>
<dbReference type="GO" id="GO:0005886">
    <property type="term" value="C:plasma membrane"/>
    <property type="evidence" value="ECO:0007669"/>
    <property type="project" value="TreeGrafter"/>
</dbReference>
<gene>
    <name evidence="5" type="ordered locus">Mthe_0587</name>
</gene>
<evidence type="ECO:0000313" key="6">
    <source>
        <dbReference type="Proteomes" id="UP000000674"/>
    </source>
</evidence>
<evidence type="ECO:0000256" key="2">
    <source>
        <dbReference type="ARBA" id="ARBA00022741"/>
    </source>
</evidence>
<dbReference type="PANTHER" id="PTHR24220:SF86">
    <property type="entry name" value="ABC TRANSPORTER ABCH.1"/>
    <property type="match status" value="1"/>
</dbReference>
<dbReference type="FunFam" id="3.40.50.300:FF:000032">
    <property type="entry name" value="Export ABC transporter ATP-binding protein"/>
    <property type="match status" value="1"/>
</dbReference>
<feature type="domain" description="ABC transporter" evidence="4">
    <location>
        <begin position="4"/>
        <end position="230"/>
    </location>
</feature>
<evidence type="ECO:0000256" key="1">
    <source>
        <dbReference type="ARBA" id="ARBA00022448"/>
    </source>
</evidence>
<dbReference type="InterPro" id="IPR015854">
    <property type="entry name" value="ABC_transpr_LolD-like"/>
</dbReference>
<organism evidence="5 6">
    <name type="scientific">Methanothrix thermoacetophila (strain DSM 6194 / JCM 14653 / NBRC 101360 / PT)</name>
    <name type="common">Methanosaeta thermophila</name>
    <dbReference type="NCBI Taxonomy" id="349307"/>
    <lineage>
        <taxon>Archaea</taxon>
        <taxon>Methanobacteriati</taxon>
        <taxon>Methanobacteriota</taxon>
        <taxon>Stenosarchaea group</taxon>
        <taxon>Methanomicrobia</taxon>
        <taxon>Methanotrichales</taxon>
        <taxon>Methanotrichaceae</taxon>
        <taxon>Methanothrix</taxon>
    </lineage>
</organism>
<dbReference type="GO" id="GO:0005524">
    <property type="term" value="F:ATP binding"/>
    <property type="evidence" value="ECO:0007669"/>
    <property type="project" value="UniProtKB-KW"/>
</dbReference>
<dbReference type="EMBL" id="CP000477">
    <property type="protein sequence ID" value="ABK14378.1"/>
    <property type="molecule type" value="Genomic_DNA"/>
</dbReference>
<keyword evidence="6" id="KW-1185">Reference proteome</keyword>
<dbReference type="HOGENOM" id="CLU_000604_1_22_2"/>
<dbReference type="Proteomes" id="UP000000674">
    <property type="component" value="Chromosome"/>
</dbReference>
<dbReference type="InterPro" id="IPR017871">
    <property type="entry name" value="ABC_transporter-like_CS"/>
</dbReference>
<dbReference type="AlphaFoldDB" id="A0B6Q4"/>
<name>A0B6Q4_METTP</name>
<dbReference type="STRING" id="349307.Mthe_0587"/>